<dbReference type="EMBL" id="MNCJ02000320">
    <property type="protein sequence ID" value="KAF5805959.1"/>
    <property type="molecule type" value="Genomic_DNA"/>
</dbReference>
<reference evidence="1" key="1">
    <citation type="journal article" date="2017" name="Nature">
        <title>The sunflower genome provides insights into oil metabolism, flowering and Asterid evolution.</title>
        <authorList>
            <person name="Badouin H."/>
            <person name="Gouzy J."/>
            <person name="Grassa C.J."/>
            <person name="Murat F."/>
            <person name="Staton S.E."/>
            <person name="Cottret L."/>
            <person name="Lelandais-Briere C."/>
            <person name="Owens G.L."/>
            <person name="Carrere S."/>
            <person name="Mayjonade B."/>
            <person name="Legrand L."/>
            <person name="Gill N."/>
            <person name="Kane N.C."/>
            <person name="Bowers J.E."/>
            <person name="Hubner S."/>
            <person name="Bellec A."/>
            <person name="Berard A."/>
            <person name="Berges H."/>
            <person name="Blanchet N."/>
            <person name="Boniface M.C."/>
            <person name="Brunel D."/>
            <person name="Catrice O."/>
            <person name="Chaidir N."/>
            <person name="Claudel C."/>
            <person name="Donnadieu C."/>
            <person name="Faraut T."/>
            <person name="Fievet G."/>
            <person name="Helmstetter N."/>
            <person name="King M."/>
            <person name="Knapp S.J."/>
            <person name="Lai Z."/>
            <person name="Le Paslier M.C."/>
            <person name="Lippi Y."/>
            <person name="Lorenzon L."/>
            <person name="Mandel J.R."/>
            <person name="Marage G."/>
            <person name="Marchand G."/>
            <person name="Marquand E."/>
            <person name="Bret-Mestries E."/>
            <person name="Morien E."/>
            <person name="Nambeesan S."/>
            <person name="Nguyen T."/>
            <person name="Pegot-Espagnet P."/>
            <person name="Pouilly N."/>
            <person name="Raftis F."/>
            <person name="Sallet E."/>
            <person name="Schiex T."/>
            <person name="Thomas J."/>
            <person name="Vandecasteele C."/>
            <person name="Vares D."/>
            <person name="Vear F."/>
            <person name="Vautrin S."/>
            <person name="Crespi M."/>
            <person name="Mangin B."/>
            <person name="Burke J.M."/>
            <person name="Salse J."/>
            <person name="Munos S."/>
            <person name="Vincourt P."/>
            <person name="Rieseberg L.H."/>
            <person name="Langlade N.B."/>
        </authorList>
    </citation>
    <scope>NUCLEOTIDE SEQUENCE</scope>
    <source>
        <tissue evidence="1">Leaves</tissue>
    </source>
</reference>
<comment type="caution">
    <text evidence="1">The sequence shown here is derived from an EMBL/GenBank/DDBJ whole genome shotgun (WGS) entry which is preliminary data.</text>
</comment>
<evidence type="ECO:0000313" key="1">
    <source>
        <dbReference type="EMBL" id="KAF5805959.1"/>
    </source>
</evidence>
<name>A0A9K3IZC3_HELAN</name>
<dbReference type="Proteomes" id="UP000215914">
    <property type="component" value="Unassembled WGS sequence"/>
</dbReference>
<keyword evidence="2" id="KW-1185">Reference proteome</keyword>
<gene>
    <name evidence="1" type="ORF">HanXRQr2_Chr05g0215561</name>
</gene>
<dbReference type="Gramene" id="mRNA:HanXRQr2_Chr05g0215561">
    <property type="protein sequence ID" value="mRNA:HanXRQr2_Chr05g0215561"/>
    <property type="gene ID" value="HanXRQr2_Chr05g0215561"/>
</dbReference>
<organism evidence="1 2">
    <name type="scientific">Helianthus annuus</name>
    <name type="common">Common sunflower</name>
    <dbReference type="NCBI Taxonomy" id="4232"/>
    <lineage>
        <taxon>Eukaryota</taxon>
        <taxon>Viridiplantae</taxon>
        <taxon>Streptophyta</taxon>
        <taxon>Embryophyta</taxon>
        <taxon>Tracheophyta</taxon>
        <taxon>Spermatophyta</taxon>
        <taxon>Magnoliopsida</taxon>
        <taxon>eudicotyledons</taxon>
        <taxon>Gunneridae</taxon>
        <taxon>Pentapetalae</taxon>
        <taxon>asterids</taxon>
        <taxon>campanulids</taxon>
        <taxon>Asterales</taxon>
        <taxon>Asteraceae</taxon>
        <taxon>Asteroideae</taxon>
        <taxon>Heliantheae alliance</taxon>
        <taxon>Heliantheae</taxon>
        <taxon>Helianthus</taxon>
    </lineage>
</organism>
<sequence length="47" mass="5475">MLTLARCFLGCRRTIKLSEEPNTIKIHASAHCNVVDFNQRIRSRFVE</sequence>
<protein>
    <submittedName>
        <fullName evidence="1">Uncharacterized protein</fullName>
    </submittedName>
</protein>
<reference evidence="1" key="2">
    <citation type="submission" date="2020-06" db="EMBL/GenBank/DDBJ databases">
        <title>Helianthus annuus Genome sequencing and assembly Release 2.</title>
        <authorList>
            <person name="Gouzy J."/>
            <person name="Langlade N."/>
            <person name="Munos S."/>
        </authorList>
    </citation>
    <scope>NUCLEOTIDE SEQUENCE</scope>
    <source>
        <tissue evidence="1">Leaves</tissue>
    </source>
</reference>
<dbReference type="AlphaFoldDB" id="A0A9K3IZC3"/>
<evidence type="ECO:0000313" key="2">
    <source>
        <dbReference type="Proteomes" id="UP000215914"/>
    </source>
</evidence>
<proteinExistence type="predicted"/>
<accession>A0A9K3IZC3</accession>